<evidence type="ECO:0000313" key="1">
    <source>
        <dbReference type="EMBL" id="KAH6641115.1"/>
    </source>
</evidence>
<proteinExistence type="predicted"/>
<gene>
    <name evidence="1" type="ORF">F5144DRAFT_482746</name>
</gene>
<protein>
    <submittedName>
        <fullName evidence="1">Uncharacterized protein</fullName>
    </submittedName>
</protein>
<name>A0ACB7PJA2_9PEZI</name>
<dbReference type="Proteomes" id="UP000724584">
    <property type="component" value="Unassembled WGS sequence"/>
</dbReference>
<organism evidence="1 2">
    <name type="scientific">Chaetomium tenue</name>
    <dbReference type="NCBI Taxonomy" id="1854479"/>
    <lineage>
        <taxon>Eukaryota</taxon>
        <taxon>Fungi</taxon>
        <taxon>Dikarya</taxon>
        <taxon>Ascomycota</taxon>
        <taxon>Pezizomycotina</taxon>
        <taxon>Sordariomycetes</taxon>
        <taxon>Sordariomycetidae</taxon>
        <taxon>Sordariales</taxon>
        <taxon>Chaetomiaceae</taxon>
        <taxon>Chaetomium</taxon>
    </lineage>
</organism>
<evidence type="ECO:0000313" key="2">
    <source>
        <dbReference type="Proteomes" id="UP000724584"/>
    </source>
</evidence>
<dbReference type="EMBL" id="JAGIZQ010000002">
    <property type="protein sequence ID" value="KAH6641115.1"/>
    <property type="molecule type" value="Genomic_DNA"/>
</dbReference>
<reference evidence="1 2" key="1">
    <citation type="journal article" date="2021" name="Nat. Commun.">
        <title>Genetic determinants of endophytism in the Arabidopsis root mycobiome.</title>
        <authorList>
            <person name="Mesny F."/>
            <person name="Miyauchi S."/>
            <person name="Thiergart T."/>
            <person name="Pickel B."/>
            <person name="Atanasova L."/>
            <person name="Karlsson M."/>
            <person name="Huettel B."/>
            <person name="Barry K.W."/>
            <person name="Haridas S."/>
            <person name="Chen C."/>
            <person name="Bauer D."/>
            <person name="Andreopoulos W."/>
            <person name="Pangilinan J."/>
            <person name="LaButti K."/>
            <person name="Riley R."/>
            <person name="Lipzen A."/>
            <person name="Clum A."/>
            <person name="Drula E."/>
            <person name="Henrissat B."/>
            <person name="Kohler A."/>
            <person name="Grigoriev I.V."/>
            <person name="Martin F.M."/>
            <person name="Hacquard S."/>
        </authorList>
    </citation>
    <scope>NUCLEOTIDE SEQUENCE [LARGE SCALE GENOMIC DNA]</scope>
    <source>
        <strain evidence="1 2">MPI-SDFR-AT-0079</strain>
    </source>
</reference>
<keyword evidence="2" id="KW-1185">Reference proteome</keyword>
<sequence>MNNIGHFAASLMAFIWPKVFFDFATKRMDVLVSPIPILQLINLFLATVILAWEWPLNVIAWSHSEQSIISRLLILPLTSMISLLIYQATDVALYYLVGFTIYLWAYRCGEKIPLEWW</sequence>
<accession>A0ACB7PJA2</accession>
<comment type="caution">
    <text evidence="1">The sequence shown here is derived from an EMBL/GenBank/DDBJ whole genome shotgun (WGS) entry which is preliminary data.</text>
</comment>